<feature type="region of interest" description="Disordered" evidence="34">
    <location>
        <begin position="274"/>
        <end position="299"/>
    </location>
</feature>
<dbReference type="GO" id="GO:0005085">
    <property type="term" value="F:guanyl-nucleotide exchange factor activity"/>
    <property type="evidence" value="ECO:0007669"/>
    <property type="project" value="UniProtKB-KW"/>
</dbReference>
<dbReference type="InterPro" id="IPR044492">
    <property type="entry name" value="P_typ_ATPase_HD_dom"/>
</dbReference>
<feature type="binding site" evidence="32">
    <location>
        <position position="574"/>
    </location>
    <ligand>
        <name>Mg(2+)</name>
        <dbReference type="ChEBI" id="CHEBI:18420"/>
    </ligand>
</feature>
<dbReference type="FunFam" id="3.40.1110.10:FF:000072">
    <property type="entry name" value="Phospholipid-transporting ATPase"/>
    <property type="match status" value="1"/>
</dbReference>
<keyword evidence="22" id="KW-1278">Translocase</keyword>
<evidence type="ECO:0000256" key="6">
    <source>
        <dbReference type="ARBA" id="ARBA00004651"/>
    </source>
</evidence>
<keyword evidence="14" id="KW-0344">Guanine-nucleotide releasing factor</keyword>
<evidence type="ECO:0000256" key="13">
    <source>
        <dbReference type="ARBA" id="ARBA00022553"/>
    </source>
</evidence>
<dbReference type="SFLD" id="SFLDS00003">
    <property type="entry name" value="Haloacid_Dehalogenase"/>
    <property type="match status" value="1"/>
</dbReference>
<evidence type="ECO:0000256" key="27">
    <source>
        <dbReference type="ARBA" id="ARBA00049128"/>
    </source>
</evidence>
<evidence type="ECO:0000256" key="3">
    <source>
        <dbReference type="ARBA" id="ARBA00004412"/>
    </source>
</evidence>
<dbReference type="SMART" id="SM00233">
    <property type="entry name" value="PH"/>
    <property type="match status" value="1"/>
</dbReference>
<dbReference type="InterPro" id="IPR001251">
    <property type="entry name" value="CRAL-TRIO_dom"/>
</dbReference>
<dbReference type="InterPro" id="IPR001452">
    <property type="entry name" value="SH3_domain"/>
</dbReference>
<evidence type="ECO:0000256" key="9">
    <source>
        <dbReference type="ARBA" id="ARBA00022443"/>
    </source>
</evidence>
<dbReference type="SFLD" id="SFLDF00027">
    <property type="entry name" value="p-type_atpase"/>
    <property type="match status" value="1"/>
</dbReference>
<dbReference type="CDD" id="cd00160">
    <property type="entry name" value="RhoGEF"/>
    <property type="match status" value="1"/>
</dbReference>
<evidence type="ECO:0000313" key="41">
    <source>
        <dbReference type="Proteomes" id="UP001239994"/>
    </source>
</evidence>
<dbReference type="SUPFAM" id="SSF56784">
    <property type="entry name" value="HAD-like"/>
    <property type="match status" value="1"/>
</dbReference>
<keyword evidence="13" id="KW-0597">Phosphoprotein</keyword>
<feature type="binding site" evidence="32">
    <location>
        <position position="1000"/>
    </location>
    <ligand>
        <name>Mg(2+)</name>
        <dbReference type="ChEBI" id="CHEBI:18420"/>
    </ligand>
</feature>
<dbReference type="GO" id="GO:0005769">
    <property type="term" value="C:early endosome"/>
    <property type="evidence" value="ECO:0007669"/>
    <property type="project" value="UniProtKB-SubCell"/>
</dbReference>
<keyword evidence="10" id="KW-0813">Transport</keyword>
<evidence type="ECO:0000256" key="22">
    <source>
        <dbReference type="ARBA" id="ARBA00022967"/>
    </source>
</evidence>
<dbReference type="InterPro" id="IPR056466">
    <property type="entry name" value="Spectrin_DBS"/>
</dbReference>
<feature type="binding site" evidence="31">
    <location>
        <position position="969"/>
    </location>
    <ligand>
        <name>ATP</name>
        <dbReference type="ChEBI" id="CHEBI:30616"/>
    </ligand>
</feature>
<dbReference type="PRINTS" id="PR00119">
    <property type="entry name" value="CATATPASE"/>
</dbReference>
<evidence type="ECO:0000256" key="1">
    <source>
        <dbReference type="ARBA" id="ARBA00001946"/>
    </source>
</evidence>
<dbReference type="Proteomes" id="UP001239994">
    <property type="component" value="Unassembled WGS sequence"/>
</dbReference>
<evidence type="ECO:0000256" key="7">
    <source>
        <dbReference type="ARBA" id="ARBA00008109"/>
    </source>
</evidence>
<feature type="binding site" evidence="31">
    <location>
        <position position="1000"/>
    </location>
    <ligand>
        <name>ATP</name>
        <dbReference type="ChEBI" id="CHEBI:30616"/>
    </ligand>
</feature>
<feature type="region of interest" description="Disordered" evidence="34">
    <location>
        <begin position="2515"/>
        <end position="2540"/>
    </location>
</feature>
<dbReference type="PROSITE" id="PS00154">
    <property type="entry name" value="ATPASE_E1_E2"/>
    <property type="match status" value="1"/>
</dbReference>
<dbReference type="PROSITE" id="PS50010">
    <property type="entry name" value="DH_2"/>
    <property type="match status" value="1"/>
</dbReference>
<feature type="compositionally biased region" description="Polar residues" evidence="34">
    <location>
        <begin position="2368"/>
        <end position="2397"/>
    </location>
</feature>
<comment type="cofactor">
    <cofactor evidence="1 32">
        <name>Mg(2+)</name>
        <dbReference type="ChEBI" id="CHEBI:18420"/>
    </cofactor>
</comment>
<keyword evidence="25 35" id="KW-0472">Membrane</keyword>
<keyword evidence="15 35" id="KW-0812">Transmembrane</keyword>
<proteinExistence type="inferred from homology"/>
<evidence type="ECO:0000256" key="11">
    <source>
        <dbReference type="ARBA" id="ARBA00022475"/>
    </source>
</evidence>
<comment type="catalytic activity">
    <reaction evidence="29">
        <text>a 1,2-diacyl-sn-glycero-3-phospho-L-serine(out) + ATP + H2O = a 1,2-diacyl-sn-glycero-3-phospho-L-serine(in) + ADP + phosphate + H(+)</text>
        <dbReference type="Rhea" id="RHEA:38567"/>
        <dbReference type="ChEBI" id="CHEBI:15377"/>
        <dbReference type="ChEBI" id="CHEBI:15378"/>
        <dbReference type="ChEBI" id="CHEBI:30616"/>
        <dbReference type="ChEBI" id="CHEBI:43474"/>
        <dbReference type="ChEBI" id="CHEBI:57262"/>
        <dbReference type="ChEBI" id="CHEBI:456216"/>
    </reaction>
    <physiologicalReaction direction="left-to-right" evidence="29">
        <dbReference type="Rhea" id="RHEA:38568"/>
    </physiologicalReaction>
</comment>
<dbReference type="GO" id="GO:0005524">
    <property type="term" value="F:ATP binding"/>
    <property type="evidence" value="ECO:0007669"/>
    <property type="project" value="UniProtKB-KW"/>
</dbReference>
<evidence type="ECO:0000256" key="25">
    <source>
        <dbReference type="ARBA" id="ARBA00023136"/>
    </source>
</evidence>
<organism evidence="40 41">
    <name type="scientific">Electrophorus voltai</name>
    <dbReference type="NCBI Taxonomy" id="2609070"/>
    <lineage>
        <taxon>Eukaryota</taxon>
        <taxon>Metazoa</taxon>
        <taxon>Chordata</taxon>
        <taxon>Craniata</taxon>
        <taxon>Vertebrata</taxon>
        <taxon>Euteleostomi</taxon>
        <taxon>Actinopterygii</taxon>
        <taxon>Neopterygii</taxon>
        <taxon>Teleostei</taxon>
        <taxon>Ostariophysi</taxon>
        <taxon>Gymnotiformes</taxon>
        <taxon>Gymnotoidei</taxon>
        <taxon>Gymnotidae</taxon>
        <taxon>Electrophorus</taxon>
    </lineage>
</organism>
<dbReference type="InterPro" id="IPR023214">
    <property type="entry name" value="HAD_sf"/>
</dbReference>
<evidence type="ECO:0000256" key="16">
    <source>
        <dbReference type="ARBA" id="ARBA00022723"/>
    </source>
</evidence>
<dbReference type="InterPro" id="IPR001849">
    <property type="entry name" value="PH_domain"/>
</dbReference>
<feature type="transmembrane region" description="Helical" evidence="35">
    <location>
        <begin position="1210"/>
        <end position="1233"/>
    </location>
</feature>
<evidence type="ECO:0000259" key="39">
    <source>
        <dbReference type="PROSITE" id="PS50191"/>
    </source>
</evidence>
<keyword evidence="41" id="KW-1185">Reference proteome</keyword>
<dbReference type="Pfam" id="PF13716">
    <property type="entry name" value="CRAL_TRIO_2"/>
    <property type="match status" value="1"/>
</dbReference>
<dbReference type="GO" id="GO:0055037">
    <property type="term" value="C:recycling endosome"/>
    <property type="evidence" value="ECO:0007669"/>
    <property type="project" value="UniProtKB-SubCell"/>
</dbReference>
<dbReference type="Gene3D" id="2.30.29.30">
    <property type="entry name" value="Pleckstrin-homology domain (PH domain)/Phosphotyrosine-binding domain (PTB)"/>
    <property type="match status" value="1"/>
</dbReference>
<dbReference type="GO" id="GO:0140326">
    <property type="term" value="F:ATPase-coupled intramembrane lipid transporter activity"/>
    <property type="evidence" value="ECO:0007669"/>
    <property type="project" value="UniProtKB-EC"/>
</dbReference>
<keyword evidence="23 35" id="KW-1133">Transmembrane helix</keyword>
<feature type="region of interest" description="Disordered" evidence="34">
    <location>
        <begin position="2368"/>
        <end position="2424"/>
    </location>
</feature>
<evidence type="ECO:0000256" key="17">
    <source>
        <dbReference type="ARBA" id="ARBA00022741"/>
    </source>
</evidence>
<feature type="binding site" evidence="31">
    <location>
        <position position="854"/>
    </location>
    <ligand>
        <name>ATP</name>
        <dbReference type="ChEBI" id="CHEBI:30616"/>
    </ligand>
</feature>
<evidence type="ECO:0000256" key="5">
    <source>
        <dbReference type="ARBA" id="ARBA00004496"/>
    </source>
</evidence>
<keyword evidence="20 31" id="KW-0067">ATP-binding</keyword>
<dbReference type="SUPFAM" id="SSF50729">
    <property type="entry name" value="PH domain-like"/>
    <property type="match status" value="1"/>
</dbReference>
<keyword evidence="18" id="KW-0967">Endosome</keyword>
<comment type="subcellular location">
    <subcellularLocation>
        <location evidence="6">Cell membrane</location>
        <topology evidence="6">Multi-pass membrane protein</topology>
    </subcellularLocation>
    <subcellularLocation>
        <location evidence="5">Cytoplasm</location>
    </subcellularLocation>
    <subcellularLocation>
        <location evidence="3">Early endosome</location>
    </subcellularLocation>
    <subcellularLocation>
        <location evidence="4">Endoplasmic reticulum membrane</location>
        <topology evidence="4">Multi-pass membrane protein</topology>
    </subcellularLocation>
    <subcellularLocation>
        <location evidence="2">Recycling endosome</location>
    </subcellularLocation>
</comment>
<dbReference type="FunFam" id="2.30.29.30:FF:000078">
    <property type="entry name" value="Guanine nucleotide exchange factor DBS"/>
    <property type="match status" value="1"/>
</dbReference>
<feature type="transmembrane region" description="Helical" evidence="35">
    <location>
        <begin position="509"/>
        <end position="528"/>
    </location>
</feature>
<dbReference type="CDD" id="cd02073">
    <property type="entry name" value="P-type_ATPase_APLT_Dnf-like"/>
    <property type="match status" value="1"/>
</dbReference>
<evidence type="ECO:0000256" key="8">
    <source>
        <dbReference type="ARBA" id="ARBA00012189"/>
    </source>
</evidence>
<feature type="region of interest" description="Disordered" evidence="34">
    <location>
        <begin position="1939"/>
        <end position="1961"/>
    </location>
</feature>
<dbReference type="InterPro" id="IPR000219">
    <property type="entry name" value="DH_dom"/>
</dbReference>
<dbReference type="PROSITE" id="PS50002">
    <property type="entry name" value="SH3"/>
    <property type="match status" value="1"/>
</dbReference>
<evidence type="ECO:0000256" key="10">
    <source>
        <dbReference type="ARBA" id="ARBA00022448"/>
    </source>
</evidence>
<comment type="catalytic activity">
    <reaction evidence="26">
        <text>ATP + H2O + phospholipidSide 1 = ADP + phosphate + phospholipidSide 2.</text>
        <dbReference type="EC" id="7.6.2.1"/>
    </reaction>
</comment>
<feature type="transmembrane region" description="Helical" evidence="35">
    <location>
        <begin position="455"/>
        <end position="478"/>
    </location>
</feature>
<evidence type="ECO:0000256" key="23">
    <source>
        <dbReference type="ARBA" id="ARBA00022989"/>
    </source>
</evidence>
<dbReference type="InterPro" id="IPR032631">
    <property type="entry name" value="P-type_ATPase_N"/>
</dbReference>
<evidence type="ECO:0000256" key="2">
    <source>
        <dbReference type="ARBA" id="ARBA00004172"/>
    </source>
</evidence>
<dbReference type="PROSITE" id="PS50191">
    <property type="entry name" value="CRAL_TRIO"/>
    <property type="match status" value="1"/>
</dbReference>
<dbReference type="EC" id="7.6.2.1" evidence="8"/>
<dbReference type="SFLD" id="SFLDG00002">
    <property type="entry name" value="C1.7:_P-type_atpase_like"/>
    <property type="match status" value="1"/>
</dbReference>
<keyword evidence="19" id="KW-0256">Endoplasmic reticulum</keyword>
<evidence type="ECO:0000256" key="33">
    <source>
        <dbReference type="PROSITE-ProRule" id="PRU00192"/>
    </source>
</evidence>
<dbReference type="NCBIfam" id="TIGR01652">
    <property type="entry name" value="ATPase-Plipid"/>
    <property type="match status" value="1"/>
</dbReference>
<dbReference type="InterPro" id="IPR008250">
    <property type="entry name" value="ATPase_P-typ_transduc_dom_A_sf"/>
</dbReference>
<feature type="domain" description="PH" evidence="37">
    <location>
        <begin position="2238"/>
        <end position="2354"/>
    </location>
</feature>
<dbReference type="InterPro" id="IPR011993">
    <property type="entry name" value="PH-like_dom_sf"/>
</dbReference>
<evidence type="ECO:0000256" key="31">
    <source>
        <dbReference type="PIRSR" id="PIRSR606539-2"/>
    </source>
</evidence>
<dbReference type="InterPro" id="IPR035899">
    <property type="entry name" value="DBL_dom_sf"/>
</dbReference>
<keyword evidence="16 32" id="KW-0479">Metal-binding</keyword>
<dbReference type="InterPro" id="IPR023298">
    <property type="entry name" value="ATPase_P-typ_TM_dom_sf"/>
</dbReference>
<feature type="binding site" evidence="31">
    <location>
        <position position="999"/>
    </location>
    <ligand>
        <name>ATP</name>
        <dbReference type="ChEBI" id="CHEBI:30616"/>
    </ligand>
</feature>
<name>A0AAD9E1Z5_9TELE</name>
<evidence type="ECO:0000256" key="14">
    <source>
        <dbReference type="ARBA" id="ARBA00022658"/>
    </source>
</evidence>
<dbReference type="InterPro" id="IPR032630">
    <property type="entry name" value="P_typ_ATPase_c"/>
</dbReference>
<feature type="binding site" evidence="31">
    <location>
        <position position="772"/>
    </location>
    <ligand>
        <name>ATP</name>
        <dbReference type="ChEBI" id="CHEBI:30616"/>
    </ligand>
</feature>
<dbReference type="SUPFAM" id="SSF48065">
    <property type="entry name" value="DBL homology domain (DH-domain)"/>
    <property type="match status" value="1"/>
</dbReference>
<keyword evidence="9 33" id="KW-0728">SH3 domain</keyword>
<dbReference type="InterPro" id="IPR036412">
    <property type="entry name" value="HAD-like_sf"/>
</dbReference>
<feature type="domain" description="CRAL-TRIO" evidence="39">
    <location>
        <begin position="1418"/>
        <end position="1600"/>
    </location>
</feature>
<evidence type="ECO:0000259" key="37">
    <source>
        <dbReference type="PROSITE" id="PS50003"/>
    </source>
</evidence>
<evidence type="ECO:0000256" key="32">
    <source>
        <dbReference type="PIRSR" id="PIRSR606539-3"/>
    </source>
</evidence>
<dbReference type="InterPro" id="IPR018159">
    <property type="entry name" value="Spectrin/alpha-actinin"/>
</dbReference>
<feature type="binding site" evidence="31">
    <location>
        <position position="718"/>
    </location>
    <ligand>
        <name>ATP</name>
        <dbReference type="ChEBI" id="CHEBI:30616"/>
    </ligand>
</feature>
<dbReference type="PANTHER" id="PTHR24092:SF38">
    <property type="entry name" value="PHOSPHOLIPID-TRANSPORTING ATPASE IG"/>
    <property type="match status" value="1"/>
</dbReference>
<evidence type="ECO:0000256" key="28">
    <source>
        <dbReference type="ARBA" id="ARBA00049987"/>
    </source>
</evidence>
<feature type="binding site" evidence="32">
    <location>
        <position position="576"/>
    </location>
    <ligand>
        <name>Mg(2+)</name>
        <dbReference type="ChEBI" id="CHEBI:18420"/>
    </ligand>
</feature>
<dbReference type="Gene3D" id="3.40.50.1000">
    <property type="entry name" value="HAD superfamily/HAD-like"/>
    <property type="match status" value="1"/>
</dbReference>
<feature type="binding site" evidence="31">
    <location>
        <position position="576"/>
    </location>
    <ligand>
        <name>ATP</name>
        <dbReference type="ChEBI" id="CHEBI:30616"/>
    </ligand>
</feature>
<dbReference type="InterPro" id="IPR006539">
    <property type="entry name" value="P-type_ATPase_IV"/>
</dbReference>
<feature type="transmembrane region" description="Helical" evidence="35">
    <location>
        <begin position="1178"/>
        <end position="1198"/>
    </location>
</feature>
<dbReference type="GO" id="GO:0005789">
    <property type="term" value="C:endoplasmic reticulum membrane"/>
    <property type="evidence" value="ECO:0007669"/>
    <property type="project" value="UniProtKB-SubCell"/>
</dbReference>
<evidence type="ECO:0000256" key="18">
    <source>
        <dbReference type="ARBA" id="ARBA00022753"/>
    </source>
</evidence>
<dbReference type="Gene3D" id="3.40.1110.10">
    <property type="entry name" value="Calcium-transporting ATPase, cytoplasmic domain N"/>
    <property type="match status" value="1"/>
</dbReference>
<dbReference type="Pfam" id="PF23289">
    <property type="entry name" value="Spectrin_5"/>
    <property type="match status" value="1"/>
</dbReference>
<dbReference type="InterPro" id="IPR001757">
    <property type="entry name" value="P_typ_ATPase"/>
</dbReference>
<dbReference type="PROSITE" id="PS50003">
    <property type="entry name" value="PH_DOMAIN"/>
    <property type="match status" value="1"/>
</dbReference>
<dbReference type="SUPFAM" id="SSF50044">
    <property type="entry name" value="SH3-domain"/>
    <property type="match status" value="1"/>
</dbReference>
<feature type="active site" description="4-aspartylphosphate intermediate" evidence="30">
    <location>
        <position position="574"/>
    </location>
</feature>
<accession>A0AAD9E1Z5</accession>
<feature type="binding site" evidence="31">
    <location>
        <position position="853"/>
    </location>
    <ligand>
        <name>ATP</name>
        <dbReference type="ChEBI" id="CHEBI:30616"/>
    </ligand>
</feature>
<keyword evidence="11" id="KW-1003">Cell membrane</keyword>
<feature type="region of interest" description="Disordered" evidence="34">
    <location>
        <begin position="1368"/>
        <end position="1388"/>
    </location>
</feature>
<dbReference type="FunFam" id="3.40.50.1000:FF:000012">
    <property type="entry name" value="Phospholipid-transporting ATPase"/>
    <property type="match status" value="1"/>
</dbReference>
<dbReference type="PANTHER" id="PTHR24092">
    <property type="entry name" value="PROBABLE PHOSPHOLIPID-TRANSPORTING ATPASE"/>
    <property type="match status" value="1"/>
</dbReference>
<sequence>MSPPALSTMPRDRPTRKFWLHWLRNRAVNGTTTAPPRLQLSVIRLQIGLAQSQNSHNPDAPGGLHRAQQLGLHNGRTFLSPGIRHPTLALVLGPDQPPTPPSDLGLVLVPGALPQQLWPAASHAGPGHPESRTLFQNAGTMPQHALVCLKRRNRETVFINRLVSKHLASRCVGPGTVLKSNNCIPVLLPQYTIWNFLPKNLFEQFRRIANFYFLIIFLVQVIVDTPTSPVTSGLPLFFVITVTAIKQGYEDWLRHKADSEVNKYPVRVLEDGQPARKDSEKIKLEPRRGKPEEPRHAPRPPARWLTMLFAVQVGDIVEVVEDETFPCDLILLQSSRDDDTCFVTTASLDGESNHKTHYTVPDMEKDLQSLSATIECEQPQPDLYKFVGRMHIYKPEHDPAVRSLGPENLLLKGATLKNTKKIYGVAVYTGMETKMALNYQGKSQKRSAVEKSINAFLLVYLCILISKAVVCTTLKYIWQSQDGQDEPWYNQKTEKEKGTILYVKMFTDFLSFMVLFNFIIPVSMYVTVEMQKFLGSFFITWDRDFFDPEIEEGALVNTSDLNEELGQVEYVFTDKTGTLTQNNMEFIECCIDGFQYTAFSSELDSFCVTDGPVSTFQEKAGREKEELFLRALCLCHTVQVKEAGPDELGGDQVDGPAGEPLRPAEQRGFIASSPDEVALVKGAMRYGFTFLGLESKTMKIKNWQNDVEEYELLHVLNFDPVRRRMSVIVRSKSGDTLLFCKGADSSIFPRVRPEEVERIRMHVQRSATEGYRTLCVAYKRLSVDEYAAADAGLREARLALQDREEKLMAVYNQVETAMSLIGATAVEDRLQEEAAQTMEALQGAGMKVWVLTGDKMETAKSTCYACRLFRRSTELLELTVRTLESGGRRREEMLHDLLFDFHRKAVQDAPPARAGVNRSWSSANPEYGFIVDGAALALVMNPSPDTNCSRYRSLFLQICQNCTAVLCCRMAPLQKAQIVKMVKNSKGSPITLSIGDGANDVSMILEAHVGIGVKGKEGRQAVRNSDYAIPKLKHLRKLLLAHGHLYYIRIAHLVQYFFYKNLCFILPQFLYQFFCGCSQQPLYDAAYLTMYNICFTSMPILAYSLLEQQMAIEVLLDNATLYRQEMEPDIAKNAMLRWGPFLYWTVLAVFQGLIFFFGVKYLFSNPALQDNGQVFGNWSYGTIVFTVLVFTVTLKLALDTRHWTWINHFVIWGSLAFYVVFSFFWGGIIWPFLKQQRLYFVFFNMLSSVSAWLVIILLIVLSLLPDILLGVLRKPRGPHTQQLSKESLLYMDSPDPVGEKLHSSYVLSTEPGGVHHWCTRDWYMGRVGRAGGGCRERLSVASPPLPAGAHRPWDMYAARASPRTRFALTSPVNQPGRWESGDGDTSSRGALSVQAVLRTDQSPAPCSSCDERRGGWLRDAWKQTLRRGALLGYGQGMDPASPHEPQDMEGYYSLLQAGSELESTLQQVTVPVSMKEVAGYIEKQVAYLSGGRGAESSVIITLPECSDFSDIPEEVLAKVLTYLTLIPRCASFPGNLHLVLVLRPTSFFQRTVTDLGFRFSQDDFMLKMPVVMLSSVTDLLRYISENQLTTEFGGTLDYCHSDWIVLRTAIESFAVMVKDIAQMLQAFGTELAETQLPEKNSAVELLLLAHTEKYRRLKDAINSVMREGRHLLSSLEASGKEEDQHAHWDITQDWDTVQRLIAQLRDMEMAFDGFFDKHHLKLQQYLQLLRYERSFHEATSALEKLASLERKVVATGDTLGLIGQASRELDVLEDRALEELGRAQVMILQGHQLAAGHHYASALVVQRCNELRYHCDTLTSAIRAKRKTLAQMQTLLQLLEEAQQWCDEGTYLLANQLVDKLHSKEVAQAALRDIQKFQEGAPVLLSAGPDELIVEYESVLTSHLQTHIEKTFEKHGSVQKLIQARQSCLKKLADKHKRPVRTVAPRADPPPPAKSPVFSPRHDFNSSLKFTFDLSLPGKRASRKSLTSRKIEVMHEYQNHSSLFSAVDGEDSAELLKRRVMKELIETERTYVEELLAVLLGYRAEMDNPSLSPLLPISLRNKRDILFGNMPDIYNFHSRQGHAVFLQDLESCLDTPEAVGARFLARKENFQVYECYCQNKPRSESLWGQFSDCAFFQECQRRLEHKLALDSYLLKPVQRLTKYQLLLKVTDALYVFPLYAHVCMFVTQELLKYSSGCERVSELQGALSAMLDLLKSVNDSMHQIAITGYEGDLSELGRVLMQGSFSVSISHKRGTTRVKELARFKPMQRHLFLHEHALLFCKRREEHGEHADKTPSYSFKHCLKMSAVGITENVKGDVKKFEIWYSGREEVYVVQAPTVEVKRAWLNEIRKVLTNQQKLLKEELRQSSSLADQMQLSPPLTLSESKLQRASVSSEGTESACGSPDRCRRSPRHRRNRRSWPGAPHSVDICKGLEDWNRANRFSYLSDTEGEIAAHLTPGRYKASADYLTHEPDDLIIKGGDVIQLQLENDGRWLVQNLSRKQEGRIPAARLQVILGDGSRGRSSQRGEPVSQKTRKLSSP</sequence>
<dbReference type="InterPro" id="IPR023299">
    <property type="entry name" value="ATPase_P-typ_cyto_dom_N"/>
</dbReference>
<evidence type="ECO:0000313" key="40">
    <source>
        <dbReference type="EMBL" id="KAK1804045.1"/>
    </source>
</evidence>
<comment type="similarity">
    <text evidence="7">Belongs to the cation transport ATPase (P-type) (TC 3.A.3) family. Type IV subfamily.</text>
</comment>
<feature type="compositionally biased region" description="Basic and acidic residues" evidence="34">
    <location>
        <begin position="274"/>
        <end position="296"/>
    </location>
</feature>
<dbReference type="InterPro" id="IPR036028">
    <property type="entry name" value="SH3-like_dom_sf"/>
</dbReference>
<dbReference type="Pfam" id="PF00621">
    <property type="entry name" value="RhoGEF"/>
    <property type="match status" value="1"/>
</dbReference>
<comment type="caution">
    <text evidence="40">The sequence shown here is derived from an EMBL/GenBank/DDBJ whole genome shotgun (WGS) entry which is preliminary data.</text>
</comment>
<evidence type="ECO:0000256" key="21">
    <source>
        <dbReference type="ARBA" id="ARBA00022842"/>
    </source>
</evidence>
<comment type="similarity">
    <text evidence="28">Belongs to the MCF2 family.</text>
</comment>
<feature type="transmembrane region" description="Helical" evidence="35">
    <location>
        <begin position="1239"/>
        <end position="1264"/>
    </location>
</feature>
<feature type="transmembrane region" description="Helical" evidence="35">
    <location>
        <begin position="1141"/>
        <end position="1163"/>
    </location>
</feature>
<keyword evidence="12" id="KW-0963">Cytoplasm</keyword>
<dbReference type="CDD" id="cd00176">
    <property type="entry name" value="SPEC"/>
    <property type="match status" value="1"/>
</dbReference>
<dbReference type="Pfam" id="PF13246">
    <property type="entry name" value="Cation_ATPase"/>
    <property type="match status" value="1"/>
</dbReference>
<protein>
    <recommendedName>
        <fullName evidence="8">P-type phospholipid transporter</fullName>
        <ecNumber evidence="8">7.6.2.1</ecNumber>
    </recommendedName>
</protein>
<evidence type="ECO:0000256" key="19">
    <source>
        <dbReference type="ARBA" id="ARBA00022824"/>
    </source>
</evidence>
<dbReference type="Gene3D" id="1.20.900.10">
    <property type="entry name" value="Dbl homology (DH) domain"/>
    <property type="match status" value="1"/>
</dbReference>
<dbReference type="InterPro" id="IPR055251">
    <property type="entry name" value="SOS1_NGEF_PH"/>
</dbReference>
<dbReference type="GO" id="GO:0016887">
    <property type="term" value="F:ATP hydrolysis activity"/>
    <property type="evidence" value="ECO:0007669"/>
    <property type="project" value="InterPro"/>
</dbReference>
<feature type="binding site" evidence="32">
    <location>
        <position position="996"/>
    </location>
    <ligand>
        <name>Mg(2+)</name>
        <dbReference type="ChEBI" id="CHEBI:18420"/>
    </ligand>
</feature>
<feature type="binding site" evidence="31">
    <location>
        <position position="852"/>
    </location>
    <ligand>
        <name>ATP</name>
        <dbReference type="ChEBI" id="CHEBI:30616"/>
    </ligand>
</feature>
<reference evidence="40" key="1">
    <citation type="submission" date="2023-03" db="EMBL/GenBank/DDBJ databases">
        <title>Electrophorus voltai genome.</title>
        <authorList>
            <person name="Bian C."/>
        </authorList>
    </citation>
    <scope>NUCLEOTIDE SEQUENCE</scope>
    <source>
        <strain evidence="40">CB-2022</strain>
        <tissue evidence="40">Muscle</tissue>
    </source>
</reference>
<dbReference type="SUPFAM" id="SSF81653">
    <property type="entry name" value="Calcium ATPase, transduction domain A"/>
    <property type="match status" value="1"/>
</dbReference>
<feature type="binding site" evidence="31">
    <location>
        <position position="741"/>
    </location>
    <ligand>
        <name>ATP</name>
        <dbReference type="ChEBI" id="CHEBI:30616"/>
    </ligand>
</feature>
<feature type="binding site" evidence="31">
    <location>
        <position position="574"/>
    </location>
    <ligand>
        <name>ATP</name>
        <dbReference type="ChEBI" id="CHEBI:30616"/>
    </ligand>
</feature>
<dbReference type="EMBL" id="JAROKS010000004">
    <property type="protein sequence ID" value="KAK1804045.1"/>
    <property type="molecule type" value="Genomic_DNA"/>
</dbReference>
<dbReference type="SUPFAM" id="SSF81660">
    <property type="entry name" value="Metal cation-transporting ATPase, ATP-binding domain N"/>
    <property type="match status" value="1"/>
</dbReference>
<evidence type="ECO:0000256" key="29">
    <source>
        <dbReference type="ARBA" id="ARBA00051303"/>
    </source>
</evidence>
<dbReference type="Pfam" id="PF16212">
    <property type="entry name" value="PhoLip_ATPase_C"/>
    <property type="match status" value="1"/>
</dbReference>
<dbReference type="SMART" id="SM00325">
    <property type="entry name" value="RhoGEF"/>
    <property type="match status" value="1"/>
</dbReference>
<feature type="binding site" evidence="31">
    <location>
        <position position="575"/>
    </location>
    <ligand>
        <name>ATP</name>
        <dbReference type="ChEBI" id="CHEBI:30616"/>
    </ligand>
</feature>
<dbReference type="Pfam" id="PF22697">
    <property type="entry name" value="SOS1_NGEF_PH"/>
    <property type="match status" value="1"/>
</dbReference>
<dbReference type="SUPFAM" id="SSF46966">
    <property type="entry name" value="Spectrin repeat"/>
    <property type="match status" value="1"/>
</dbReference>
<evidence type="ECO:0000256" key="12">
    <source>
        <dbReference type="ARBA" id="ARBA00022490"/>
    </source>
</evidence>
<dbReference type="FunFam" id="2.70.150.10:FF:000009">
    <property type="entry name" value="Phospholipid-transporting ATPase"/>
    <property type="match status" value="1"/>
</dbReference>
<evidence type="ECO:0000256" key="20">
    <source>
        <dbReference type="ARBA" id="ARBA00022840"/>
    </source>
</evidence>
<dbReference type="NCBIfam" id="TIGR01494">
    <property type="entry name" value="ATPase_P-type"/>
    <property type="match status" value="1"/>
</dbReference>
<dbReference type="InterPro" id="IPR018303">
    <property type="entry name" value="ATPase_P-typ_P_site"/>
</dbReference>
<evidence type="ECO:0000256" key="35">
    <source>
        <dbReference type="SAM" id="Phobius"/>
    </source>
</evidence>
<dbReference type="Gene3D" id="1.20.58.60">
    <property type="match status" value="1"/>
</dbReference>
<feature type="compositionally biased region" description="Basic residues" evidence="34">
    <location>
        <begin position="2409"/>
        <end position="2418"/>
    </location>
</feature>
<dbReference type="GO" id="GO:0005886">
    <property type="term" value="C:plasma membrane"/>
    <property type="evidence" value="ECO:0007669"/>
    <property type="project" value="UniProtKB-SubCell"/>
</dbReference>
<evidence type="ECO:0000259" key="38">
    <source>
        <dbReference type="PROSITE" id="PS50010"/>
    </source>
</evidence>
<dbReference type="Gene3D" id="2.70.150.10">
    <property type="entry name" value="Calcium-transporting ATPase, cytoplasmic transduction domain A"/>
    <property type="match status" value="1"/>
</dbReference>
<dbReference type="SUPFAM" id="SSF81665">
    <property type="entry name" value="Calcium ATPase, transmembrane domain M"/>
    <property type="match status" value="1"/>
</dbReference>
<comment type="catalytic activity">
    <reaction evidence="27">
        <text>a 1,2-diacyl-sn-glycero-3-phosphoethanolamine(out) + ATP + H2O = a 1,2-diacyl-sn-glycero-3-phosphoethanolamine(in) + ADP + phosphate + H(+)</text>
        <dbReference type="Rhea" id="RHEA:66132"/>
        <dbReference type="ChEBI" id="CHEBI:15377"/>
        <dbReference type="ChEBI" id="CHEBI:15378"/>
        <dbReference type="ChEBI" id="CHEBI:30616"/>
        <dbReference type="ChEBI" id="CHEBI:43474"/>
        <dbReference type="ChEBI" id="CHEBI:64612"/>
        <dbReference type="ChEBI" id="CHEBI:456216"/>
    </reaction>
    <physiologicalReaction direction="left-to-right" evidence="27">
        <dbReference type="Rhea" id="RHEA:66133"/>
    </physiologicalReaction>
</comment>
<gene>
    <name evidence="40" type="ORF">P4O66_020090</name>
</gene>
<feature type="binding site" evidence="31">
    <location>
        <position position="676"/>
    </location>
    <ligand>
        <name>ATP</name>
        <dbReference type="ChEBI" id="CHEBI:30616"/>
    </ligand>
</feature>
<keyword evidence="17 31" id="KW-0547">Nucleotide-binding</keyword>
<evidence type="ECO:0000256" key="30">
    <source>
        <dbReference type="PIRSR" id="PIRSR606539-1"/>
    </source>
</evidence>
<keyword evidence="24" id="KW-0445">Lipid transport</keyword>
<keyword evidence="21 32" id="KW-0460">Magnesium</keyword>
<evidence type="ECO:0000259" key="36">
    <source>
        <dbReference type="PROSITE" id="PS50002"/>
    </source>
</evidence>
<dbReference type="GO" id="GO:0045332">
    <property type="term" value="P:phospholipid translocation"/>
    <property type="evidence" value="ECO:0007669"/>
    <property type="project" value="TreeGrafter"/>
</dbReference>
<evidence type="ECO:0000256" key="34">
    <source>
        <dbReference type="SAM" id="MobiDB-lite"/>
    </source>
</evidence>
<evidence type="ECO:0000256" key="15">
    <source>
        <dbReference type="ARBA" id="ARBA00022692"/>
    </source>
</evidence>
<feature type="domain" description="SH3" evidence="36">
    <location>
        <begin position="2456"/>
        <end position="2516"/>
    </location>
</feature>
<feature type="binding site" evidence="31">
    <location>
        <position position="975"/>
    </location>
    <ligand>
        <name>ATP</name>
        <dbReference type="ChEBI" id="CHEBI:30616"/>
    </ligand>
</feature>
<evidence type="ECO:0000256" key="24">
    <source>
        <dbReference type="ARBA" id="ARBA00023055"/>
    </source>
</evidence>
<dbReference type="Pfam" id="PF16209">
    <property type="entry name" value="PhoLip_ATPase_N"/>
    <property type="match status" value="1"/>
</dbReference>
<evidence type="ECO:0000256" key="26">
    <source>
        <dbReference type="ARBA" id="ARBA00034036"/>
    </source>
</evidence>
<dbReference type="GO" id="GO:0000287">
    <property type="term" value="F:magnesium ion binding"/>
    <property type="evidence" value="ECO:0007669"/>
    <property type="project" value="InterPro"/>
</dbReference>
<evidence type="ECO:0000256" key="4">
    <source>
        <dbReference type="ARBA" id="ARBA00004477"/>
    </source>
</evidence>
<feature type="domain" description="DH" evidence="38">
    <location>
        <begin position="2016"/>
        <end position="2220"/>
    </location>
</feature>